<keyword evidence="2" id="KW-0378">Hydrolase</keyword>
<keyword evidence="1" id="KW-0812">Transmembrane</keyword>
<dbReference type="EMBL" id="SMLW01000472">
    <property type="protein sequence ID" value="MTI24983.1"/>
    <property type="molecule type" value="Genomic_DNA"/>
</dbReference>
<evidence type="ECO:0000313" key="3">
    <source>
        <dbReference type="Proteomes" id="UP000798808"/>
    </source>
</evidence>
<dbReference type="Gene3D" id="1.20.1440.100">
    <property type="entry name" value="SG protein - dephosphorylation function"/>
    <property type="match status" value="1"/>
</dbReference>
<dbReference type="NCBIfam" id="TIGR01490">
    <property type="entry name" value="HAD-SF-IB-hyp1"/>
    <property type="match status" value="1"/>
</dbReference>
<reference evidence="2 3" key="1">
    <citation type="submission" date="2019-02" db="EMBL/GenBank/DDBJ databases">
        <authorList>
            <person name="Goldberg S.R."/>
            <person name="Haltli B.A."/>
            <person name="Correa H."/>
            <person name="Russell K.G."/>
        </authorList>
    </citation>
    <scope>NUCLEOTIDE SEQUENCE [LARGE SCALE GENOMIC DNA]</scope>
    <source>
        <strain evidence="2 3">JCM 16186</strain>
    </source>
</reference>
<dbReference type="PANTHER" id="PTHR43344">
    <property type="entry name" value="PHOSPHOSERINE PHOSPHATASE"/>
    <property type="match status" value="1"/>
</dbReference>
<name>A0ABW9RLJ6_9BACT</name>
<comment type="caution">
    <text evidence="2">The sequence shown here is derived from an EMBL/GenBank/DDBJ whole genome shotgun (WGS) entry which is preliminary data.</text>
</comment>
<feature type="transmembrane region" description="Helical" evidence="1">
    <location>
        <begin position="30"/>
        <end position="48"/>
    </location>
</feature>
<organism evidence="2 3">
    <name type="scientific">Fulvivirga kasyanovii</name>
    <dbReference type="NCBI Taxonomy" id="396812"/>
    <lineage>
        <taxon>Bacteria</taxon>
        <taxon>Pseudomonadati</taxon>
        <taxon>Bacteroidota</taxon>
        <taxon>Cytophagia</taxon>
        <taxon>Cytophagales</taxon>
        <taxon>Fulvivirgaceae</taxon>
        <taxon>Fulvivirga</taxon>
    </lineage>
</organism>
<dbReference type="Pfam" id="PF12710">
    <property type="entry name" value="HAD"/>
    <property type="match status" value="1"/>
</dbReference>
<evidence type="ECO:0000256" key="1">
    <source>
        <dbReference type="SAM" id="Phobius"/>
    </source>
</evidence>
<proteinExistence type="predicted"/>
<protein>
    <submittedName>
        <fullName evidence="2">HAD-IB family hydrolase</fullName>
    </submittedName>
</protein>
<dbReference type="SUPFAM" id="SSF56784">
    <property type="entry name" value="HAD-like"/>
    <property type="match status" value="1"/>
</dbReference>
<keyword evidence="3" id="KW-1185">Reference proteome</keyword>
<dbReference type="Gene3D" id="3.40.50.1000">
    <property type="entry name" value="HAD superfamily/HAD-like"/>
    <property type="match status" value="1"/>
</dbReference>
<dbReference type="NCBIfam" id="TIGR01488">
    <property type="entry name" value="HAD-SF-IB"/>
    <property type="match status" value="1"/>
</dbReference>
<dbReference type="RefSeq" id="WP_155171020.1">
    <property type="nucleotide sequence ID" value="NZ_BAAAFL010000022.1"/>
</dbReference>
<accession>A0ABW9RLJ6</accession>
<keyword evidence="1" id="KW-0472">Membrane</keyword>
<dbReference type="InterPro" id="IPR036412">
    <property type="entry name" value="HAD-like_sf"/>
</dbReference>
<gene>
    <name evidence="2" type="ORF">E1163_08530</name>
</gene>
<dbReference type="InterPro" id="IPR006385">
    <property type="entry name" value="HAD_hydro_SerB1"/>
</dbReference>
<sequence>MKKLALFDFDGTLTTKDTFIEFIKFYRGTVSFYLGFMLLSPLLVLYKLKVIPNWRAKEYVLTYFFKGEPIDKFNEKGKAFSEKLIPKMIRKQALDKFNGHIEREDVVVIVSASAANWVKPWADKQGVEIIATNLEVKNNSITGKILGRNCYGPEKVARIQRNINIGDYSEIHVYGDSRGDREMLDLATHAFYRKF</sequence>
<dbReference type="InterPro" id="IPR023214">
    <property type="entry name" value="HAD_sf"/>
</dbReference>
<dbReference type="InterPro" id="IPR050582">
    <property type="entry name" value="HAD-like_SerB"/>
</dbReference>
<keyword evidence="1" id="KW-1133">Transmembrane helix</keyword>
<dbReference type="Proteomes" id="UP000798808">
    <property type="component" value="Unassembled WGS sequence"/>
</dbReference>
<dbReference type="GO" id="GO:0016787">
    <property type="term" value="F:hydrolase activity"/>
    <property type="evidence" value="ECO:0007669"/>
    <property type="project" value="UniProtKB-KW"/>
</dbReference>
<dbReference type="PANTHER" id="PTHR43344:SF14">
    <property type="entry name" value="HAD-IB FAMILY HYDROLASE"/>
    <property type="match status" value="1"/>
</dbReference>
<evidence type="ECO:0000313" key="2">
    <source>
        <dbReference type="EMBL" id="MTI24983.1"/>
    </source>
</evidence>